<evidence type="ECO:0000256" key="2">
    <source>
        <dbReference type="ARBA" id="ARBA00022786"/>
    </source>
</evidence>
<dbReference type="Gene3D" id="3.90.1750.10">
    <property type="entry name" value="Hect, E3 ligase catalytic domains"/>
    <property type="match status" value="1"/>
</dbReference>
<organism evidence="5 6">
    <name type="scientific">Astyanax mexicanus</name>
    <name type="common">Blind cave fish</name>
    <name type="synonym">Astyanax fasciatus mexicanus</name>
    <dbReference type="NCBI Taxonomy" id="7994"/>
    <lineage>
        <taxon>Eukaryota</taxon>
        <taxon>Metazoa</taxon>
        <taxon>Chordata</taxon>
        <taxon>Craniata</taxon>
        <taxon>Vertebrata</taxon>
        <taxon>Euteleostomi</taxon>
        <taxon>Actinopterygii</taxon>
        <taxon>Neopterygii</taxon>
        <taxon>Teleostei</taxon>
        <taxon>Ostariophysi</taxon>
        <taxon>Characiformes</taxon>
        <taxon>Characoidei</taxon>
        <taxon>Acestrorhamphidae</taxon>
        <taxon>Acestrorhamphinae</taxon>
        <taxon>Astyanax</taxon>
    </lineage>
</organism>
<dbReference type="AlphaFoldDB" id="A0A3B1K2A3"/>
<evidence type="ECO:0000313" key="5">
    <source>
        <dbReference type="Ensembl" id="ENSAMXP00000048101.1"/>
    </source>
</evidence>
<evidence type="ECO:0000259" key="4">
    <source>
        <dbReference type="PROSITE" id="PS50237"/>
    </source>
</evidence>
<dbReference type="GeneTree" id="ENSGT00460000041731"/>
<dbReference type="InterPro" id="IPR000569">
    <property type="entry name" value="HECT_dom"/>
</dbReference>
<dbReference type="Proteomes" id="UP000018467">
    <property type="component" value="Unassembled WGS sequence"/>
</dbReference>
<reference evidence="6" key="1">
    <citation type="submission" date="2013-03" db="EMBL/GenBank/DDBJ databases">
        <authorList>
            <person name="Jeffery W."/>
            <person name="Warren W."/>
            <person name="Wilson R.K."/>
        </authorList>
    </citation>
    <scope>NUCLEOTIDE SEQUENCE</scope>
    <source>
        <strain evidence="6">female</strain>
    </source>
</reference>
<dbReference type="Ensembl" id="ENSAMXT00000042287.1">
    <property type="protein sequence ID" value="ENSAMXP00000048101.1"/>
    <property type="gene ID" value="ENSAMXG00000031583.1"/>
</dbReference>
<reference evidence="5" key="4">
    <citation type="submission" date="2025-09" db="UniProtKB">
        <authorList>
            <consortium name="Ensembl"/>
        </authorList>
    </citation>
    <scope>IDENTIFICATION</scope>
</reference>
<proteinExistence type="predicted"/>
<reference evidence="5" key="3">
    <citation type="submission" date="2025-08" db="UniProtKB">
        <authorList>
            <consortium name="Ensembl"/>
        </authorList>
    </citation>
    <scope>IDENTIFICATION</scope>
</reference>
<name>A0A3B1K2A3_ASTMX</name>
<dbReference type="GO" id="GO:0004842">
    <property type="term" value="F:ubiquitin-protein transferase activity"/>
    <property type="evidence" value="ECO:0007669"/>
    <property type="project" value="InterPro"/>
</dbReference>
<dbReference type="Bgee" id="ENSAMXG00000031583">
    <property type="expression patterns" value="Expressed in bone element and 10 other cell types or tissues"/>
</dbReference>
<keyword evidence="1" id="KW-0808">Transferase</keyword>
<accession>A0A3B1K2A3</accession>
<sequence length="521" mass="58431">RTPKMSTELLLLQAGLGRRTVTIPEDGQHSEVNFSLSYLCIFHSGGSGQRKLNVVQPDEEGYTGAYIIKALGGRGGCLYIMPLQGTLDMSPLPFTSREFDRMPKAQCATCHVDMPIQLLALHAQKCEPDTGSRLNSVKCLSDAGNINVYIWGFAQVSCPLCCDAYPEDCIKEHASTCEGSLADAVCKVKDKIDPQAIFSICVTREEIFHRGLKQWKRQKKATPINPLRVSFLGEAGIDNGALRKEFLTEMMAGIETNLFEGSSAGKTPKYSIMDYQNDNFKIAGEVIAVSIAQDGPPPNFFHEWSYTFISMGEFDKDQLSETDVTDPELLDLISKVYIEHVIAIVLHSRVRVLPMLQQICTGLKLYGLHDMIKQNPAIFQPLFVPGHLDKVSKPLAIPPQSMALSPLLSEPGSLKRHKELRIVNFLQDFIQSMDDEGNFIALKYKKSWIRFFLLRYYLISVDTVEFEHDCQTRYGQHGVCYPVVNACSNSIRFPTLHIGTYPEFVHIMKQALINSKEFGRC</sequence>
<feature type="domain" description="HECT" evidence="4">
    <location>
        <begin position="219"/>
        <end position="250"/>
    </location>
</feature>
<dbReference type="SUPFAM" id="SSF56204">
    <property type="entry name" value="Hect, E3 ligase catalytic domain"/>
    <property type="match status" value="1"/>
</dbReference>
<evidence type="ECO:0000256" key="1">
    <source>
        <dbReference type="ARBA" id="ARBA00022679"/>
    </source>
</evidence>
<evidence type="ECO:0000313" key="6">
    <source>
        <dbReference type="Proteomes" id="UP000018467"/>
    </source>
</evidence>
<comment type="caution">
    <text evidence="3">Lacks conserved residue(s) required for the propagation of feature annotation.</text>
</comment>
<keyword evidence="2 3" id="KW-0833">Ubl conjugation pathway</keyword>
<dbReference type="InterPro" id="IPR035983">
    <property type="entry name" value="Hect_E3_ubiquitin_ligase"/>
</dbReference>
<protein>
    <submittedName>
        <fullName evidence="5">Uncharacterized LOC111188455</fullName>
    </submittedName>
</protein>
<reference evidence="6" key="2">
    <citation type="journal article" date="2014" name="Nat. Commun.">
        <title>The cavefish genome reveals candidate genes for eye loss.</title>
        <authorList>
            <person name="McGaugh S.E."/>
            <person name="Gross J.B."/>
            <person name="Aken B."/>
            <person name="Blin M."/>
            <person name="Borowsky R."/>
            <person name="Chalopin D."/>
            <person name="Hinaux H."/>
            <person name="Jeffery W.R."/>
            <person name="Keene A."/>
            <person name="Ma L."/>
            <person name="Minx P."/>
            <person name="Murphy D."/>
            <person name="O'Quin K.E."/>
            <person name="Retaux S."/>
            <person name="Rohner N."/>
            <person name="Searle S.M."/>
            <person name="Stahl B.A."/>
            <person name="Tabin C."/>
            <person name="Volff J.N."/>
            <person name="Yoshizawa M."/>
            <person name="Warren W.C."/>
        </authorList>
    </citation>
    <scope>NUCLEOTIDE SEQUENCE [LARGE SCALE GENOMIC DNA]</scope>
    <source>
        <strain evidence="6">female</strain>
    </source>
</reference>
<keyword evidence="6" id="KW-1185">Reference proteome</keyword>
<evidence type="ECO:0000256" key="3">
    <source>
        <dbReference type="PROSITE-ProRule" id="PRU00104"/>
    </source>
</evidence>
<dbReference type="PROSITE" id="PS50237">
    <property type="entry name" value="HECT"/>
    <property type="match status" value="1"/>
</dbReference>